<dbReference type="OrthoDB" id="9763310at2"/>
<dbReference type="Gene3D" id="3.40.50.300">
    <property type="entry name" value="P-loop containing nucleotide triphosphate hydrolases"/>
    <property type="match status" value="2"/>
</dbReference>
<accession>A0A383U3B2</accession>
<evidence type="ECO:0000259" key="13">
    <source>
        <dbReference type="PROSITE" id="PS51192"/>
    </source>
</evidence>
<dbReference type="GO" id="GO:0016787">
    <property type="term" value="F:hydrolase activity"/>
    <property type="evidence" value="ECO:0007669"/>
    <property type="project" value="UniProtKB-KW"/>
</dbReference>
<evidence type="ECO:0000256" key="9">
    <source>
        <dbReference type="ARBA" id="ARBA00034617"/>
    </source>
</evidence>
<dbReference type="Proteomes" id="UP000262142">
    <property type="component" value="Unassembled WGS sequence"/>
</dbReference>
<keyword evidence="3" id="KW-0547">Nucleotide-binding</keyword>
<keyword evidence="6" id="KW-0067">ATP-binding</keyword>
<dbReference type="SMART" id="SM00487">
    <property type="entry name" value="DEXDc"/>
    <property type="match status" value="1"/>
</dbReference>
<evidence type="ECO:0000256" key="8">
    <source>
        <dbReference type="ARBA" id="ARBA00023235"/>
    </source>
</evidence>
<dbReference type="InterPro" id="IPR032284">
    <property type="entry name" value="RecQ_Zn-bd"/>
</dbReference>
<dbReference type="Pfam" id="PF16124">
    <property type="entry name" value="RecQ_Zn_bind"/>
    <property type="match status" value="1"/>
</dbReference>
<dbReference type="GO" id="GO:0005737">
    <property type="term" value="C:cytoplasm"/>
    <property type="evidence" value="ECO:0007669"/>
    <property type="project" value="TreeGrafter"/>
</dbReference>
<dbReference type="FunFam" id="3.40.50.300:FF:000296">
    <property type="entry name" value="ATP-dependent DNA helicase RecQ"/>
    <property type="match status" value="1"/>
</dbReference>
<dbReference type="AlphaFoldDB" id="A0A383U3B2"/>
<comment type="similarity">
    <text evidence="1">Belongs to the helicase family. RecQ subfamily.</text>
</comment>
<protein>
    <recommendedName>
        <fullName evidence="11">ATP-dependent DNA helicase RecQ</fullName>
        <ecNumber evidence="10">5.6.2.4</ecNumber>
    </recommendedName>
    <alternativeName>
        <fullName evidence="12">DNA 3'-5' helicase RecQ</fullName>
    </alternativeName>
</protein>
<feature type="domain" description="Helicase ATP-binding" evidence="13">
    <location>
        <begin position="26"/>
        <end position="194"/>
    </location>
</feature>
<dbReference type="PROSITE" id="PS51192">
    <property type="entry name" value="HELICASE_ATP_BIND_1"/>
    <property type="match status" value="1"/>
</dbReference>
<sequence>MHFSAKEILKKYWGYDEFRSPQAEIIETIYSGKDCFALLPTGGGKSLCFQIPILMQKGICVVISPLIALMKDQIQQLKKRGIKAELLSSEIPLPDQERILNNCRFGKVKLLYVSPERIESEHFIERLADLNLRYFAVDEAHCISEWGHDFRPSYLRLKKLKEFSPSTPILALTATATQKTIDDIIKELQLSDCRIFRKSLERENLAYRICKTDDKMNDLLYFLRQKNESSIVFAKTREETYEWAKILNEKSFDADFFHARLSPEEKNEKQKTFIHSDQKILVSTNAFGMGIDKPNVRRVYHMHTPNTIESYFQEVGRAGRDGKFAAGILFYNERDKKNSLQSFKASNPDKNEFLTIVLKLYGYFQIANNELAEGQKGFSEKKFREVYHFHKQKVRLILQFLEKKEIIKIHKNQRQSLVKILVRNTDLPNIHQPKYHVLDYLARNFGGIFDKPQPIDEYRVSNRLKISKSLLKEYLNELNERSLIYYRDATVVKIEFLQPRDDNAAAVFWWKEFREQQLLKWKRLNDIFFFIENESVCKSQLLLRYFDEKSKRRCGICSVCKPNLFSQELEIQDLYKFVTSAVRTEIEILEGFKNFDRNIIFQSLQKLIDEEKIKFTPPNFYSR</sequence>
<gene>
    <name evidence="15" type="primary">recQ_2</name>
    <name evidence="15" type="ORF">SAMEA104719789_01422</name>
</gene>
<reference evidence="15 16" key="1">
    <citation type="submission" date="2018-09" db="EMBL/GenBank/DDBJ databases">
        <authorList>
            <consortium name="Pathogen Informatics"/>
        </authorList>
    </citation>
    <scope>NUCLEOTIDE SEQUENCE [LARGE SCALE GENOMIC DNA]</scope>
    <source>
        <strain evidence="15 16">OH-22767</strain>
    </source>
</reference>
<dbReference type="GO" id="GO:0006281">
    <property type="term" value="P:DNA repair"/>
    <property type="evidence" value="ECO:0007669"/>
    <property type="project" value="TreeGrafter"/>
</dbReference>
<evidence type="ECO:0000256" key="1">
    <source>
        <dbReference type="ARBA" id="ARBA00005446"/>
    </source>
</evidence>
<evidence type="ECO:0000313" key="16">
    <source>
        <dbReference type="Proteomes" id="UP000262142"/>
    </source>
</evidence>
<dbReference type="CDD" id="cd17920">
    <property type="entry name" value="DEXHc_RecQ"/>
    <property type="match status" value="1"/>
</dbReference>
<dbReference type="InterPro" id="IPR004589">
    <property type="entry name" value="DNA_helicase_ATP-dep_RecQ"/>
</dbReference>
<dbReference type="GO" id="GO:0005524">
    <property type="term" value="F:ATP binding"/>
    <property type="evidence" value="ECO:0007669"/>
    <property type="project" value="UniProtKB-KW"/>
</dbReference>
<dbReference type="InterPro" id="IPR011545">
    <property type="entry name" value="DEAD/DEAH_box_helicase_dom"/>
</dbReference>
<evidence type="ECO:0000256" key="2">
    <source>
        <dbReference type="ARBA" id="ARBA00022723"/>
    </source>
</evidence>
<evidence type="ECO:0000256" key="12">
    <source>
        <dbReference type="ARBA" id="ARBA00044550"/>
    </source>
</evidence>
<dbReference type="InterPro" id="IPR014001">
    <property type="entry name" value="Helicase_ATP-bd"/>
</dbReference>
<dbReference type="GO" id="GO:0043590">
    <property type="term" value="C:bacterial nucleoid"/>
    <property type="evidence" value="ECO:0007669"/>
    <property type="project" value="TreeGrafter"/>
</dbReference>
<dbReference type="InterPro" id="IPR036388">
    <property type="entry name" value="WH-like_DNA-bd_sf"/>
</dbReference>
<evidence type="ECO:0000256" key="11">
    <source>
        <dbReference type="ARBA" id="ARBA00044535"/>
    </source>
</evidence>
<keyword evidence="8" id="KW-0413">Isomerase</keyword>
<dbReference type="InterPro" id="IPR027417">
    <property type="entry name" value="P-loop_NTPase"/>
</dbReference>
<dbReference type="EC" id="5.6.2.4" evidence="10"/>
<dbReference type="Pfam" id="PF00271">
    <property type="entry name" value="Helicase_C"/>
    <property type="match status" value="1"/>
</dbReference>
<dbReference type="Gene3D" id="1.10.10.10">
    <property type="entry name" value="Winged helix-like DNA-binding domain superfamily/Winged helix DNA-binding domain"/>
    <property type="match status" value="1"/>
</dbReference>
<dbReference type="GO" id="GO:0043138">
    <property type="term" value="F:3'-5' DNA helicase activity"/>
    <property type="evidence" value="ECO:0007669"/>
    <property type="project" value="UniProtKB-EC"/>
</dbReference>
<dbReference type="GO" id="GO:0006310">
    <property type="term" value="P:DNA recombination"/>
    <property type="evidence" value="ECO:0007669"/>
    <property type="project" value="InterPro"/>
</dbReference>
<dbReference type="GO" id="GO:0030894">
    <property type="term" value="C:replisome"/>
    <property type="evidence" value="ECO:0007669"/>
    <property type="project" value="TreeGrafter"/>
</dbReference>
<dbReference type="InterPro" id="IPR001650">
    <property type="entry name" value="Helicase_C-like"/>
</dbReference>
<dbReference type="EMBL" id="UNSC01000007">
    <property type="protein sequence ID" value="SZD73968.1"/>
    <property type="molecule type" value="Genomic_DNA"/>
</dbReference>
<evidence type="ECO:0000256" key="10">
    <source>
        <dbReference type="ARBA" id="ARBA00034808"/>
    </source>
</evidence>
<evidence type="ECO:0000256" key="4">
    <source>
        <dbReference type="ARBA" id="ARBA00022801"/>
    </source>
</evidence>
<dbReference type="SMART" id="SM00490">
    <property type="entry name" value="HELICc"/>
    <property type="match status" value="1"/>
</dbReference>
<evidence type="ECO:0000256" key="6">
    <source>
        <dbReference type="ARBA" id="ARBA00022840"/>
    </source>
</evidence>
<dbReference type="PROSITE" id="PS51194">
    <property type="entry name" value="HELICASE_CTER"/>
    <property type="match status" value="1"/>
</dbReference>
<dbReference type="Pfam" id="PF00270">
    <property type="entry name" value="DEAD"/>
    <property type="match status" value="1"/>
</dbReference>
<dbReference type="GO" id="GO:0046872">
    <property type="term" value="F:metal ion binding"/>
    <property type="evidence" value="ECO:0007669"/>
    <property type="project" value="UniProtKB-KW"/>
</dbReference>
<comment type="catalytic activity">
    <reaction evidence="9">
        <text>Couples ATP hydrolysis with the unwinding of duplex DNA by translocating in the 3'-5' direction.</text>
        <dbReference type="EC" id="5.6.2.4"/>
    </reaction>
</comment>
<keyword evidence="7" id="KW-0238">DNA-binding</keyword>
<evidence type="ECO:0000256" key="7">
    <source>
        <dbReference type="ARBA" id="ARBA00023125"/>
    </source>
</evidence>
<keyword evidence="5 15" id="KW-0347">Helicase</keyword>
<evidence type="ECO:0000313" key="15">
    <source>
        <dbReference type="EMBL" id="SZD73968.1"/>
    </source>
</evidence>
<keyword evidence="2" id="KW-0479">Metal-binding</keyword>
<dbReference type="SUPFAM" id="SSF52540">
    <property type="entry name" value="P-loop containing nucleoside triphosphate hydrolases"/>
    <property type="match status" value="1"/>
</dbReference>
<name>A0A383U3B2_9FLAO</name>
<dbReference type="PANTHER" id="PTHR13710:SF105">
    <property type="entry name" value="ATP-DEPENDENT DNA HELICASE Q1"/>
    <property type="match status" value="1"/>
</dbReference>
<keyword evidence="4 15" id="KW-0378">Hydrolase</keyword>
<dbReference type="GO" id="GO:0009378">
    <property type="term" value="F:four-way junction helicase activity"/>
    <property type="evidence" value="ECO:0007669"/>
    <property type="project" value="TreeGrafter"/>
</dbReference>
<evidence type="ECO:0000256" key="3">
    <source>
        <dbReference type="ARBA" id="ARBA00022741"/>
    </source>
</evidence>
<evidence type="ECO:0000259" key="14">
    <source>
        <dbReference type="PROSITE" id="PS51194"/>
    </source>
</evidence>
<dbReference type="NCBIfam" id="TIGR00614">
    <property type="entry name" value="recQ_fam"/>
    <property type="match status" value="1"/>
</dbReference>
<dbReference type="PANTHER" id="PTHR13710">
    <property type="entry name" value="DNA HELICASE RECQ FAMILY MEMBER"/>
    <property type="match status" value="1"/>
</dbReference>
<keyword evidence="16" id="KW-1185">Reference proteome</keyword>
<organism evidence="15 16">
    <name type="scientific">Candidatus Ornithobacterium hominis</name>
    <dbReference type="NCBI Taxonomy" id="2497989"/>
    <lineage>
        <taxon>Bacteria</taxon>
        <taxon>Pseudomonadati</taxon>
        <taxon>Bacteroidota</taxon>
        <taxon>Flavobacteriia</taxon>
        <taxon>Flavobacteriales</taxon>
        <taxon>Weeksellaceae</taxon>
        <taxon>Ornithobacterium</taxon>
    </lineage>
</organism>
<evidence type="ECO:0000256" key="5">
    <source>
        <dbReference type="ARBA" id="ARBA00022806"/>
    </source>
</evidence>
<dbReference type="GO" id="GO:0003677">
    <property type="term" value="F:DNA binding"/>
    <property type="evidence" value="ECO:0007669"/>
    <property type="project" value="UniProtKB-KW"/>
</dbReference>
<proteinExistence type="inferred from homology"/>
<feature type="domain" description="Helicase C-terminal" evidence="14">
    <location>
        <begin position="215"/>
        <end position="372"/>
    </location>
</feature>